<evidence type="ECO:0000256" key="3">
    <source>
        <dbReference type="ARBA" id="ARBA00023125"/>
    </source>
</evidence>
<evidence type="ECO:0000259" key="7">
    <source>
        <dbReference type="PROSITE" id="PS50090"/>
    </source>
</evidence>
<reference evidence="9" key="1">
    <citation type="journal article" date="2016" name="Mol. Ecol. Resour.">
        <title>Evaluation of the impact of RNA preservation methods of spiders for de novo transcriptome assembly.</title>
        <authorList>
            <person name="Kono N."/>
            <person name="Nakamura H."/>
            <person name="Ito Y."/>
            <person name="Tomita M."/>
            <person name="Arakawa K."/>
        </authorList>
    </citation>
    <scope>NUCLEOTIDE SEQUENCE</scope>
    <source>
        <tissue evidence="9">Whole body</tissue>
    </source>
</reference>
<sequence length="631" mass="72845">MEGRTRHQILNRYDRTISKEIKRTPFTPEEDAMILACVQKFGKQWTKMKEFLPGRSTYTIRERFVNTLDPALKIGAWTTAEDLRLIELLKKHGYGKWALISREMEGRTDNMCLVRARRLELHTKRIQKGKKKVRDEKGGIILKPNAPSKNCVTQNARLKGIQNSAMSALKSALEKIQHMVDEKIDFEKFGTSNLSMPSLRILQKELFSKISDKNDDEWVPKYVPECYQKSKTDSVHKKKKGVFELDDYVSTDEEKKPKKEPIDQDEELDGSEEEDNDDILLNSTDRLWLYNVLQDRLREEANLMPSMMTSGPICMNARETAEYNFYRSFLRKKMHCEDTLESEVNEKPEYKETLSNVIRYFIQPEPDNPEQLPVLCPNFSTLSALEVMEVTKPRLRRTAGYINESRSYLKYLIGHSAETPKCSKCRGPGRSANNEVLESVLKSMQTRHLVIDDSMHKAAEVEVGFPSDECCCEELVESRNAFNLLQQRFLSIFLWPSLLSSRPLTEEQEKLIGKTKAKKYTASSLKANGPFGVKRKRGRPPKITVKVEENSLTEETEQQQESPELDEMELSSVKPPKKSRKSKSQKDPLVHKPRHYKEENAVSLRRSSRSCVLERKTSVDSEEDPDQESDT</sequence>
<evidence type="ECO:0000256" key="1">
    <source>
        <dbReference type="ARBA" id="ARBA00004123"/>
    </source>
</evidence>
<feature type="compositionally biased region" description="Acidic residues" evidence="6">
    <location>
        <begin position="620"/>
        <end position="631"/>
    </location>
</feature>
<name>A0A2L2YH79_PARTP</name>
<dbReference type="PANTHER" id="PTHR46621">
    <property type="entry name" value="SNRNA-ACTIVATING PROTEIN COMPLEX SUBUNIT 4"/>
    <property type="match status" value="1"/>
</dbReference>
<accession>A0A2L2YH79</accession>
<proteinExistence type="evidence at transcript level"/>
<dbReference type="InterPro" id="IPR051575">
    <property type="entry name" value="Myb-like_DNA-bd"/>
</dbReference>
<evidence type="ECO:0000256" key="2">
    <source>
        <dbReference type="ARBA" id="ARBA00023015"/>
    </source>
</evidence>
<feature type="region of interest" description="Disordered" evidence="6">
    <location>
        <begin position="549"/>
        <end position="631"/>
    </location>
</feature>
<evidence type="ECO:0000259" key="8">
    <source>
        <dbReference type="PROSITE" id="PS51294"/>
    </source>
</evidence>
<dbReference type="GO" id="GO:0019185">
    <property type="term" value="C:snRNA-activating protein complex"/>
    <property type="evidence" value="ECO:0007669"/>
    <property type="project" value="TreeGrafter"/>
</dbReference>
<dbReference type="EMBL" id="IAAA01025371">
    <property type="protein sequence ID" value="LAA07492.1"/>
    <property type="molecule type" value="mRNA"/>
</dbReference>
<feature type="compositionally biased region" description="Acidic residues" evidence="6">
    <location>
        <begin position="551"/>
        <end position="569"/>
    </location>
</feature>
<dbReference type="SUPFAM" id="SSF46689">
    <property type="entry name" value="Homeodomain-like"/>
    <property type="match status" value="1"/>
</dbReference>
<keyword evidence="3" id="KW-0238">DNA-binding</keyword>
<dbReference type="GO" id="GO:0005634">
    <property type="term" value="C:nucleus"/>
    <property type="evidence" value="ECO:0007669"/>
    <property type="project" value="UniProtKB-SubCell"/>
</dbReference>
<dbReference type="Gene3D" id="1.10.10.60">
    <property type="entry name" value="Homeodomain-like"/>
    <property type="match status" value="2"/>
</dbReference>
<comment type="subcellular location">
    <subcellularLocation>
        <location evidence="1">Nucleus</location>
    </subcellularLocation>
</comment>
<dbReference type="AlphaFoldDB" id="A0A2L2YH79"/>
<feature type="compositionally biased region" description="Acidic residues" evidence="6">
    <location>
        <begin position="263"/>
        <end position="277"/>
    </location>
</feature>
<protein>
    <submittedName>
        <fullName evidence="9">snRNA-activating protein complex subunit 4</fullName>
    </submittedName>
</protein>
<keyword evidence="4" id="KW-0804">Transcription</keyword>
<feature type="domain" description="Myb-like" evidence="7">
    <location>
        <begin position="18"/>
        <end position="68"/>
    </location>
</feature>
<keyword evidence="5" id="KW-0539">Nucleus</keyword>
<dbReference type="PANTHER" id="PTHR46621:SF1">
    <property type="entry name" value="SNRNA-ACTIVATING PROTEIN COMPLEX SUBUNIT 4"/>
    <property type="match status" value="1"/>
</dbReference>
<dbReference type="OrthoDB" id="6512202at2759"/>
<feature type="region of interest" description="Disordered" evidence="6">
    <location>
        <begin position="250"/>
        <end position="277"/>
    </location>
</feature>
<feature type="compositionally biased region" description="Basic and acidic residues" evidence="6">
    <location>
        <begin position="252"/>
        <end position="262"/>
    </location>
</feature>
<dbReference type="SMART" id="SM00717">
    <property type="entry name" value="SANT"/>
    <property type="match status" value="2"/>
</dbReference>
<dbReference type="InterPro" id="IPR001005">
    <property type="entry name" value="SANT/Myb"/>
</dbReference>
<feature type="compositionally biased region" description="Basic and acidic residues" evidence="6">
    <location>
        <begin position="584"/>
        <end position="600"/>
    </location>
</feature>
<organism evidence="9">
    <name type="scientific">Parasteatoda tepidariorum</name>
    <name type="common">Common house spider</name>
    <name type="synonym">Achaearanea tepidariorum</name>
    <dbReference type="NCBI Taxonomy" id="114398"/>
    <lineage>
        <taxon>Eukaryota</taxon>
        <taxon>Metazoa</taxon>
        <taxon>Ecdysozoa</taxon>
        <taxon>Arthropoda</taxon>
        <taxon>Chelicerata</taxon>
        <taxon>Arachnida</taxon>
        <taxon>Araneae</taxon>
        <taxon>Araneomorphae</taxon>
        <taxon>Entelegynae</taxon>
        <taxon>Araneoidea</taxon>
        <taxon>Theridiidae</taxon>
        <taxon>Parasteatoda</taxon>
    </lineage>
</organism>
<feature type="domain" description="HTH myb-type" evidence="8">
    <location>
        <begin position="18"/>
        <end position="68"/>
    </location>
</feature>
<dbReference type="CDD" id="cd00167">
    <property type="entry name" value="SANT"/>
    <property type="match status" value="2"/>
</dbReference>
<evidence type="ECO:0000256" key="5">
    <source>
        <dbReference type="ARBA" id="ARBA00023242"/>
    </source>
</evidence>
<evidence type="ECO:0000256" key="4">
    <source>
        <dbReference type="ARBA" id="ARBA00023163"/>
    </source>
</evidence>
<feature type="domain" description="Myb-like" evidence="7">
    <location>
        <begin position="69"/>
        <end position="120"/>
    </location>
</feature>
<feature type="domain" description="HTH myb-type" evidence="8">
    <location>
        <begin position="69"/>
        <end position="125"/>
    </location>
</feature>
<dbReference type="InterPro" id="IPR009057">
    <property type="entry name" value="Homeodomain-like_sf"/>
</dbReference>
<dbReference type="PROSITE" id="PS51294">
    <property type="entry name" value="HTH_MYB"/>
    <property type="match status" value="2"/>
</dbReference>
<dbReference type="Pfam" id="PF00249">
    <property type="entry name" value="Myb_DNA-binding"/>
    <property type="match status" value="2"/>
</dbReference>
<keyword evidence="2" id="KW-0805">Transcription regulation</keyword>
<evidence type="ECO:0000256" key="6">
    <source>
        <dbReference type="SAM" id="MobiDB-lite"/>
    </source>
</evidence>
<dbReference type="GO" id="GO:0042796">
    <property type="term" value="P:snRNA transcription by RNA polymerase III"/>
    <property type="evidence" value="ECO:0007669"/>
    <property type="project" value="TreeGrafter"/>
</dbReference>
<dbReference type="GO" id="GO:0042795">
    <property type="term" value="P:snRNA transcription by RNA polymerase II"/>
    <property type="evidence" value="ECO:0007669"/>
    <property type="project" value="TreeGrafter"/>
</dbReference>
<evidence type="ECO:0000313" key="9">
    <source>
        <dbReference type="EMBL" id="LAA07492.1"/>
    </source>
</evidence>
<dbReference type="GO" id="GO:0001006">
    <property type="term" value="F:RNA polymerase III type 3 promoter sequence-specific DNA binding"/>
    <property type="evidence" value="ECO:0007669"/>
    <property type="project" value="TreeGrafter"/>
</dbReference>
<dbReference type="InterPro" id="IPR017930">
    <property type="entry name" value="Myb_dom"/>
</dbReference>
<dbReference type="GO" id="GO:0000978">
    <property type="term" value="F:RNA polymerase II cis-regulatory region sequence-specific DNA binding"/>
    <property type="evidence" value="ECO:0007669"/>
    <property type="project" value="TreeGrafter"/>
</dbReference>
<dbReference type="PROSITE" id="PS50090">
    <property type="entry name" value="MYB_LIKE"/>
    <property type="match status" value="2"/>
</dbReference>